<evidence type="ECO:0000256" key="1">
    <source>
        <dbReference type="ARBA" id="ARBA00004328"/>
    </source>
</evidence>
<dbReference type="GO" id="GO:0046718">
    <property type="term" value="P:symbiont entry into host cell"/>
    <property type="evidence" value="ECO:0007669"/>
    <property type="project" value="InterPro"/>
</dbReference>
<dbReference type="KEGG" id="xbo:XBJ1_2816"/>
<name>D3V7X8_XENBS</name>
<keyword evidence="2" id="KW-0945">Host-virus interaction</keyword>
<dbReference type="InterPro" id="IPR051934">
    <property type="entry name" value="Phage_Tail_Fiber_Structural"/>
</dbReference>
<dbReference type="HOGENOM" id="CLU_787432_0_0_6"/>
<dbReference type="PANTHER" id="PTHR35191:SF1">
    <property type="entry name" value="PROPHAGE SIDE TAIL FIBER PROTEIN HOMOLOG STFQ-RELATED"/>
    <property type="match status" value="1"/>
</dbReference>
<dbReference type="RefSeq" id="WP_012989219.1">
    <property type="nucleotide sequence ID" value="NC_013892.1"/>
</dbReference>
<dbReference type="PATRIC" id="fig|406818.4.peg.2533"/>
<organism evidence="5 6">
    <name type="scientific">Xenorhabdus bovienii (strain SS-2004)</name>
    <name type="common">Xenorhabdus nematophila subsp. bovienii</name>
    <dbReference type="NCBI Taxonomy" id="406818"/>
    <lineage>
        <taxon>Bacteria</taxon>
        <taxon>Pseudomonadati</taxon>
        <taxon>Pseudomonadota</taxon>
        <taxon>Gammaproteobacteria</taxon>
        <taxon>Enterobacterales</taxon>
        <taxon>Morganellaceae</taxon>
        <taxon>Xenorhabdus</taxon>
    </lineage>
</organism>
<protein>
    <recommendedName>
        <fullName evidence="4">Phage tail protein C-terminal domain-containing protein</fullName>
    </recommendedName>
</protein>
<dbReference type="InterPro" id="IPR005068">
    <property type="entry name" value="Phage_lambda_Stf-r2"/>
</dbReference>
<evidence type="ECO:0000313" key="5">
    <source>
        <dbReference type="EMBL" id="CBJ81940.1"/>
    </source>
</evidence>
<feature type="domain" description="Phage tail protein C-terminal" evidence="4">
    <location>
        <begin position="199"/>
        <end position="328"/>
    </location>
</feature>
<dbReference type="STRING" id="406818.XBJ1_2816"/>
<dbReference type="InterPro" id="IPR058008">
    <property type="entry name" value="Gp26_C"/>
</dbReference>
<dbReference type="PANTHER" id="PTHR35191">
    <property type="entry name" value="PROPHAGE SIDE TAIL FIBER PROTEIN HOMOLOG STFQ-RELATED"/>
    <property type="match status" value="1"/>
</dbReference>
<evidence type="ECO:0000259" key="4">
    <source>
        <dbReference type="Pfam" id="PF25670"/>
    </source>
</evidence>
<comment type="subcellular location">
    <subcellularLocation>
        <location evidence="1">Virion</location>
    </subcellularLocation>
</comment>
<dbReference type="Pfam" id="PF03406">
    <property type="entry name" value="Phage_fiber_2"/>
    <property type="match status" value="1"/>
</dbReference>
<evidence type="ECO:0000256" key="2">
    <source>
        <dbReference type="ARBA" id="ARBA00022581"/>
    </source>
</evidence>
<dbReference type="EMBL" id="FN667741">
    <property type="protein sequence ID" value="CBJ81940.1"/>
    <property type="molecule type" value="Genomic_DNA"/>
</dbReference>
<feature type="region of interest" description="Disordered" evidence="3">
    <location>
        <begin position="1"/>
        <end position="32"/>
    </location>
</feature>
<dbReference type="GO" id="GO:0019062">
    <property type="term" value="P:virion attachment to host cell"/>
    <property type="evidence" value="ECO:0007669"/>
    <property type="project" value="InterPro"/>
</dbReference>
<evidence type="ECO:0000313" key="6">
    <source>
        <dbReference type="Proteomes" id="UP000002045"/>
    </source>
</evidence>
<reference evidence="5" key="1">
    <citation type="journal article" date="2011" name="PLoS ONE">
        <title>The entomopathogenic bacterial endosymbionts xenorhabdus and photorhabdus: convergent lifestyles from divergent genomes.</title>
        <authorList>
            <person name="Chaston J.M."/>
            <person name="Suen G."/>
            <person name="Tucker S.L."/>
            <person name="Andersen A.W."/>
            <person name="Bhasin A."/>
            <person name="Bode E."/>
            <person name="Bode H.B."/>
            <person name="Brachmann A.O."/>
            <person name="Cowles C.E."/>
            <person name="Cowles K.N."/>
            <person name="Darby C."/>
            <person name="de Leon L."/>
            <person name="Drace K."/>
            <person name="Du Z."/>
            <person name="Givaudan A."/>
            <person name="Herbert Tran E.E."/>
            <person name="Jewell K.A."/>
            <person name="Knack J.J."/>
            <person name="Krasomil-Osterfeld K.C."/>
            <person name="Kukor R."/>
            <person name="Lanois A."/>
            <person name="Latreille P."/>
            <person name="Leimgruber N.K."/>
            <person name="Lipke C.M."/>
            <person name="Liu R."/>
            <person name="Lu X."/>
            <person name="Martens E.C."/>
            <person name="Marri P.R."/>
            <person name="Medigue C."/>
            <person name="Menard M.L."/>
            <person name="Miller N.M."/>
            <person name="Morales-Soto N."/>
            <person name="Norton S."/>
            <person name="Ogier J.C."/>
            <person name="Orchard S.S."/>
            <person name="Park D."/>
            <person name="Park Y."/>
            <person name="Qurollo B.A."/>
            <person name="Sugar D.R."/>
            <person name="Richards G.R."/>
            <person name="Rouy Z."/>
            <person name="Slominski B."/>
            <person name="Slominski K."/>
            <person name="Snyder H."/>
            <person name="Tjaden B.C."/>
            <person name="van der Hoeven R."/>
            <person name="Welch R.D."/>
            <person name="Wheeler C."/>
            <person name="Xiang B."/>
            <person name="Barbazuk B."/>
            <person name="Gaudriault S."/>
            <person name="Goodner B."/>
            <person name="Slater S.C."/>
            <person name="Forst S."/>
            <person name="Goldman B.S."/>
            <person name="Goodrich-Blair H."/>
        </authorList>
    </citation>
    <scope>NUCLEOTIDE SEQUENCE [LARGE SCALE GENOMIC DNA]</scope>
    <source>
        <strain evidence="5">SS-2004</strain>
    </source>
</reference>
<gene>
    <name evidence="5" type="ordered locus">XBJ1_2816</name>
</gene>
<accession>D3V7X8</accession>
<dbReference type="Pfam" id="PF25670">
    <property type="entry name" value="Phage_tail_C_2"/>
    <property type="match status" value="1"/>
</dbReference>
<feature type="compositionally biased region" description="Basic and acidic residues" evidence="3">
    <location>
        <begin position="1"/>
        <end position="24"/>
    </location>
</feature>
<proteinExistence type="predicted"/>
<dbReference type="AlphaFoldDB" id="D3V7X8"/>
<evidence type="ECO:0000256" key="3">
    <source>
        <dbReference type="SAM" id="MobiDB-lite"/>
    </source>
</evidence>
<sequence>MTPDYVKDSVRESIEDHAKSRNHPDATLQDKGFVTLSNDVGSDSENNAATPKAVKAAYDLANTANQNANNAGANANTRLAKEQNGADIPNTPEFVKNIGLDNALKVGDYGIGGPGITVEPGQTVEDLAGKTGFYQRGSSPIPPDSPRGTEAMKYLSIGPGWWATQLAFDAYRNIAWIRSRIAASKSFQKWSQFSILGVNTFMDANGNFKLSSSIINLWSDGKFETNNESKGATVERISEGIYLIKGVKGFNIDGTMNNIEIPLCQNKLPLIWVNHEVLSDGTVKLMTYHREHSDAPAFARNTREGYSDGDLIDIPSGRFVSVRVQMPATEDKESQA</sequence>
<dbReference type="Proteomes" id="UP000002045">
    <property type="component" value="Chromosome"/>
</dbReference>
<dbReference type="eggNOG" id="COG4675">
    <property type="taxonomic scope" value="Bacteria"/>
</dbReference>